<dbReference type="AlphaFoldDB" id="A0AAP0IU30"/>
<dbReference type="Proteomes" id="UP001420932">
    <property type="component" value="Unassembled WGS sequence"/>
</dbReference>
<gene>
    <name evidence="1" type="ORF">Syun_018203</name>
</gene>
<sequence>MVCGRERRRKPKPPLRNHNNSLSRFLKTACDTCAEDDQTVVMNLLTCPCHVSAFDWVSLLARVTWRVVIGGEPVVMQLVRRNLPRVAAGLVDMTQLLQGHASAAEASKKGWRMDDCHVACKRINTALPSLSPVCHRSAFSRPSLLSHPGHRFAFSLAGASLLCLLSRRSARLLSRFGPARLLSRRSSISAFSLAFASLSPVRFCASLFAGHRSAFLSPAFSLAGHRSRFLSRPAALVVSSSPFREGSISLSLEFR</sequence>
<name>A0AAP0IU30_9MAGN</name>
<evidence type="ECO:0000313" key="1">
    <source>
        <dbReference type="EMBL" id="KAK9120586.1"/>
    </source>
</evidence>
<organism evidence="1 2">
    <name type="scientific">Stephania yunnanensis</name>
    <dbReference type="NCBI Taxonomy" id="152371"/>
    <lineage>
        <taxon>Eukaryota</taxon>
        <taxon>Viridiplantae</taxon>
        <taxon>Streptophyta</taxon>
        <taxon>Embryophyta</taxon>
        <taxon>Tracheophyta</taxon>
        <taxon>Spermatophyta</taxon>
        <taxon>Magnoliopsida</taxon>
        <taxon>Ranunculales</taxon>
        <taxon>Menispermaceae</taxon>
        <taxon>Menispermoideae</taxon>
        <taxon>Cissampelideae</taxon>
        <taxon>Stephania</taxon>
    </lineage>
</organism>
<accession>A0AAP0IU30</accession>
<keyword evidence="2" id="KW-1185">Reference proteome</keyword>
<dbReference type="EMBL" id="JBBNAF010000008">
    <property type="protein sequence ID" value="KAK9120586.1"/>
    <property type="molecule type" value="Genomic_DNA"/>
</dbReference>
<proteinExistence type="predicted"/>
<comment type="caution">
    <text evidence="1">The sequence shown here is derived from an EMBL/GenBank/DDBJ whole genome shotgun (WGS) entry which is preliminary data.</text>
</comment>
<evidence type="ECO:0000313" key="2">
    <source>
        <dbReference type="Proteomes" id="UP001420932"/>
    </source>
</evidence>
<reference evidence="1 2" key="1">
    <citation type="submission" date="2024-01" db="EMBL/GenBank/DDBJ databases">
        <title>Genome assemblies of Stephania.</title>
        <authorList>
            <person name="Yang L."/>
        </authorList>
    </citation>
    <scope>NUCLEOTIDE SEQUENCE [LARGE SCALE GENOMIC DNA]</scope>
    <source>
        <strain evidence="1">YNDBR</strain>
        <tissue evidence="1">Leaf</tissue>
    </source>
</reference>
<protein>
    <submittedName>
        <fullName evidence="1">Uncharacterized protein</fullName>
    </submittedName>
</protein>